<dbReference type="SUPFAM" id="SSF51120">
    <property type="entry name" value="beta-Roll"/>
    <property type="match status" value="3"/>
</dbReference>
<dbReference type="Pfam" id="PF03098">
    <property type="entry name" value="An_peroxidase"/>
    <property type="match status" value="2"/>
</dbReference>
<comment type="caution">
    <text evidence="5">The sequence shown here is derived from an EMBL/GenBank/DDBJ whole genome shotgun (WGS) entry which is preliminary data.</text>
</comment>
<evidence type="ECO:0000313" key="6">
    <source>
        <dbReference type="Proteomes" id="UP001236369"/>
    </source>
</evidence>
<sequence>MGLLRSFTFNNADLGFILAQVEFRPLFIKDASGRLIAAIGYAGTVPIYDQYGTLLFDPTALFSASQLSEMAKKALAPFGQMYDAHGNPVLDWNGSGPVYDAHGTLIWDGAPTFAGTAQQPAALTAAQAAALFGSSYGTYNTGSGVTDIAGLRNLSGLFNNLNPGQEHWGAVDGDFARTTPVGYGQYLQEKTGTQSTETILSTVTNSVDGPTSIQSAVVGGATLTFTVFTRTTTTDSYTDTRTDNHHLLVNQDETVHSSVVTTQSFVNGTASGTPIQVGKTVTTEVKSLSGGELDPKYHPQFTASMDPTSPNFDPAHYIPNLADRTNLANDTNYAVTFTTDPTTKAVTTHEQSVIDYTPRMITQTVTQGGTPVEYLKVADPTAITHDPLDATSSGGFAYTYEAGTGVVLLRDGLNHNVYWNSKEYAPDLVKLVEADITAGHHSVDYYRTLAAGTVVGQDAHGHNVLWNADAYSYSKPIYDNHIDTSALIEGTAIVDTSVALLPGQADGTGGVTSQGDANLYSGAGYGTLSMTGQHDKQNTDANSATGFGNHEYFYGNIASIAGNAPNNGWFVLFGQFFDHGLDFIGKSSSYQIVIPLAVDDPLYGVIGPDGQPTTSITINRAIVEGPVQEVDPKTGQGMVDAQGNPVYVPGYQNHDSPYIDQSQTYGSQLDTDNILRKWVKDPNSGAWHPGDTLVDGHTVAPYENAFGNITTATLPTLDELRKEIQSNGGSAVGGPRADLSWEDVIQGLRERNPDGSIKLVNGQPVQLSEPLLLDNNPHFDRAHISQGALDAINAALHAQGLDPYALSFDSTGALRSVTGVGVGALAPFLNFSDFTIQANLFGDPGQAAIGDPSTALHAAIGELMMESVGDHYIAGDGRANENMGLTAVHHVFHEEHEYQVQNIETYMLGIDAENLTGSDAGHPHATVHDWQVAVDAKAAVTNAFVGLQADATASSGQIYVVKTAADHANPTTVLARDANGNLYATSGANPGGNGAVAFANFATTQDGRMIAADEGLVARDENGDFYVTSATHPLDGANGKFAGFVLNEFGNPITADGSYTDANGYLSWDQDKMFNAAKLTVEMEYQHMAVDQYARAVSPNIQEFAGYASDKNADISLEFGQAAFRFGHSTLRETIDTMDPTGGITGKIMSYALEQAFLDPALFAKIGPGAIALGMERQLMNEVDNSITPSLNEGLLGQPLDLGAINIARGRDVGMPTLNEAKTALGLKAYADWADFGLQMVHPEQLVNFVAAYSFDGDMTKAQTILDLYHGVKFTDLSADEQAYASTLGTTYAAQSAYASQFMNGGDKGIDKVDLWIGGLAETHVAGGVLGETFDTIFVTQIENLMDGDRFYYLQRLVNQQFGNEIQNEQFKDLVERNTGVTNLNGNIFAYADQYYDEGRAAKVATADLTDPTKLGDLYQGNKEDGSWHQVFAVDASGHSGQWLDASGNATGTIPTGAIYDLWGQEVTDLYAADGHKVFDRATMTWTDHGFDPTTGAVAADKVLYVDQATDVSTGISPGASSANFLLTELGADQHKYGQEVDAHAGDANTFGSGVAKDGVNEAGVTIIDESHNVGIGIWSTGGASTQANGTISEHVFTLPLNDGLTAPDGSVPPLLTALNAIGAIDPSVLASDHITVDENYILDIRPDGTTVNKDGSLDVGADSAEVLVGTQYNDYIEMGIGDDTAYGGAGNDIIFGGKSNAGHNTLYGGDGNDILVGGDAPDLIDGGKGDDWIWGASSGSSVNGLDQLIGGDGNDHIFGGIGIDKIFGGAGDDFIYGGQDTDPTVFGGDGNDYMNGGSGVDVMNGDGGDDIMDGGPGVDQLFGGSGDDILRPGPGVTSVGGNGGGADVLIGGDSATGPNGQSTDDGFDLADYSQQTINVGIVGDLANQALVSQLPQDKTPLPANVPTATATGDVWFEMEGVIGSKNADVLRGDSPGDSGAQVSHGDNWLIGGSGDDVLQGRGGNDVIVGGSVRLDTLIGTYVDPNGQADPYTSYVDGASHRVSADAVLKGGLLAAASTGGITFAAHFTDLLKSGAYKDYVLGDGAPNGGNDTALYTGSLAKYTLVAIDANGQTIANPHANWGSVAAFKITDTRTAADFVDANGNPLLDATGTPMVNEGTDLLIGIQNLAFADQTINIQAYFDKAPTLDLNYVPGSVTVASDNFTATGLFSNPYARGTGWAGNWIETGDTASFNPSGTGQIQVDNTGAGANNPDLHFVGATNPHADTISRAADLSTVTSASLSFSVRETGLTAGDSVKVYLIGSGAAPTASDTPLYTITSATGTTAQTITATIDPSMLTASAKLYFVSTALGSGRNVYVDNIAINSIADTAAGNNYATTYVERASGVAIAGSPLITDPDDTNVASAKIVLRDGLAGDQLNLGALTGGITASKVSATEIDLAGSASKAAYQAAIAAITFSNPTNHNPSAADRHIDVTVNDGLKDSNLATTTVHFTPVNDAPVAGADTIVTNLGLNRSFAVADWVLLANDTDADSTVLTITNVAASNPATATVTHANTTLSSTVTDTGVLGGSFTYTVNDSSKTATATATGAVTLSNTTSTTFTGTGTNNDFVLAADTAAHTINGSATGTNTVDYSAYTTALSVDFSQTSVHVTKTGTTNFDTLTNVQNFIGGSGNDTVVAATDTATHRYDGGAGTDTIDFSHLTGPVTVDLRNTGTTSQGGTATITIQNFEKVVGGAGADTVTVGTAATTFTGNGGADTLFFTSLNATTNANRTTFTDFTAGTDKISLAAIDANTQAPNTQHFTFNDATALWNGPTVTSSNEFAAGSAGQARYHYETVNGVLHTVLDLHTTNASGAADHQVDLGVGQKVIHASDLVLA</sequence>
<name>A0ABU0HM22_9HYPH</name>
<dbReference type="PANTHER" id="PTHR11475:SF4">
    <property type="entry name" value="CHORION PEROXIDASE"/>
    <property type="match status" value="1"/>
</dbReference>
<reference evidence="5 6" key="1">
    <citation type="submission" date="2023-07" db="EMBL/GenBank/DDBJ databases">
        <title>Genomic Encyclopedia of Type Strains, Phase IV (KMG-IV): sequencing the most valuable type-strain genomes for metagenomic binning, comparative biology and taxonomic classification.</title>
        <authorList>
            <person name="Goeker M."/>
        </authorList>
    </citation>
    <scope>NUCLEOTIDE SEQUENCE [LARGE SCALE GENOMIC DNA]</scope>
    <source>
        <strain evidence="5 6">DSM 19562</strain>
    </source>
</reference>
<evidence type="ECO:0000256" key="1">
    <source>
        <dbReference type="ARBA" id="ARBA00004613"/>
    </source>
</evidence>
<evidence type="ECO:0000256" key="3">
    <source>
        <dbReference type="ARBA" id="ARBA00023180"/>
    </source>
</evidence>
<dbReference type="InterPro" id="IPR037120">
    <property type="entry name" value="Haem_peroxidase_sf_animal"/>
</dbReference>
<evidence type="ECO:0000313" key="5">
    <source>
        <dbReference type="EMBL" id="MDQ0443374.1"/>
    </source>
</evidence>
<protein>
    <recommendedName>
        <fullName evidence="4">Cadherin-like domain-containing protein</fullName>
    </recommendedName>
</protein>
<evidence type="ECO:0000256" key="2">
    <source>
        <dbReference type="ARBA" id="ARBA00022525"/>
    </source>
</evidence>
<dbReference type="InterPro" id="IPR011049">
    <property type="entry name" value="Serralysin-like_metalloprot_C"/>
</dbReference>
<dbReference type="InterPro" id="IPR019791">
    <property type="entry name" value="Haem_peroxidase_animal"/>
</dbReference>
<dbReference type="InterPro" id="IPR010255">
    <property type="entry name" value="Haem_peroxidase_sf"/>
</dbReference>
<dbReference type="Proteomes" id="UP001236369">
    <property type="component" value="Unassembled WGS sequence"/>
</dbReference>
<dbReference type="PROSITE" id="PS50292">
    <property type="entry name" value="PEROXIDASE_3"/>
    <property type="match status" value="1"/>
</dbReference>
<dbReference type="Pfam" id="PF17892">
    <property type="entry name" value="Cadherin_5"/>
    <property type="match status" value="1"/>
</dbReference>
<dbReference type="PANTHER" id="PTHR11475">
    <property type="entry name" value="OXIDASE/PEROXIDASE"/>
    <property type="match status" value="1"/>
</dbReference>
<keyword evidence="6" id="KW-1185">Reference proteome</keyword>
<accession>A0ABU0HM22</accession>
<evidence type="ECO:0000259" key="4">
    <source>
        <dbReference type="Pfam" id="PF17892"/>
    </source>
</evidence>
<dbReference type="InterPro" id="IPR041690">
    <property type="entry name" value="Cadherin_5"/>
</dbReference>
<organism evidence="5 6">
    <name type="scientific">Methylobacterium persicinum</name>
    <dbReference type="NCBI Taxonomy" id="374426"/>
    <lineage>
        <taxon>Bacteria</taxon>
        <taxon>Pseudomonadati</taxon>
        <taxon>Pseudomonadota</taxon>
        <taxon>Alphaproteobacteria</taxon>
        <taxon>Hyphomicrobiales</taxon>
        <taxon>Methylobacteriaceae</taxon>
        <taxon>Methylobacterium</taxon>
    </lineage>
</organism>
<dbReference type="RefSeq" id="WP_307441312.1">
    <property type="nucleotide sequence ID" value="NZ_JAUSVV010000006.1"/>
</dbReference>
<dbReference type="InterPro" id="IPR001343">
    <property type="entry name" value="Hemolysn_Ca-bd"/>
</dbReference>
<dbReference type="Gene3D" id="1.10.640.10">
    <property type="entry name" value="Haem peroxidase domain superfamily, animal type"/>
    <property type="match status" value="2"/>
</dbReference>
<gene>
    <name evidence="5" type="ORF">QO016_002877</name>
</gene>
<dbReference type="SUPFAM" id="SSF48113">
    <property type="entry name" value="Heme-dependent peroxidases"/>
    <property type="match status" value="1"/>
</dbReference>
<comment type="subcellular location">
    <subcellularLocation>
        <location evidence="1">Secreted</location>
    </subcellularLocation>
</comment>
<dbReference type="Pfam" id="PF00353">
    <property type="entry name" value="HemolysinCabind"/>
    <property type="match status" value="6"/>
</dbReference>
<proteinExistence type="predicted"/>
<dbReference type="Gene3D" id="2.150.10.10">
    <property type="entry name" value="Serralysin-like metalloprotease, C-terminal"/>
    <property type="match status" value="5"/>
</dbReference>
<dbReference type="EMBL" id="JAUSVV010000006">
    <property type="protein sequence ID" value="MDQ0443374.1"/>
    <property type="molecule type" value="Genomic_DNA"/>
</dbReference>
<feature type="domain" description="Cadherin-like" evidence="4">
    <location>
        <begin position="2456"/>
        <end position="2551"/>
    </location>
</feature>
<keyword evidence="2" id="KW-0964">Secreted</keyword>
<dbReference type="PRINTS" id="PR00313">
    <property type="entry name" value="CABNDNGRPT"/>
</dbReference>
<keyword evidence="3" id="KW-0325">Glycoprotein</keyword>